<proteinExistence type="inferred from homology"/>
<keyword evidence="9" id="KW-1185">Reference proteome</keyword>
<dbReference type="PANTHER" id="PTHR11739:SF4">
    <property type="entry name" value="CITRATE SYNTHASE, PEROXISOMAL"/>
    <property type="match status" value="1"/>
</dbReference>
<feature type="active site" evidence="6">
    <location>
        <position position="313"/>
    </location>
</feature>
<evidence type="ECO:0000256" key="7">
    <source>
        <dbReference type="RuleBase" id="RU003406"/>
    </source>
</evidence>
<evidence type="ECO:0000313" key="9">
    <source>
        <dbReference type="Proteomes" id="UP000612456"/>
    </source>
</evidence>
<protein>
    <recommendedName>
        <fullName evidence="5">Citrate synthase</fullName>
    </recommendedName>
</protein>
<dbReference type="GO" id="GO:0005975">
    <property type="term" value="P:carbohydrate metabolic process"/>
    <property type="evidence" value="ECO:0007669"/>
    <property type="project" value="TreeGrafter"/>
</dbReference>
<sequence>MKQAGVTGLEGVIAADTFLSYVNGSEGKLVYRGHWAKELALHHSFEEAAWLLWKGRLPDASELKACREQLAEGRRLTPALKTLLDAIPSQVPLMSAVMSAVAASNPGEESSAWPPRFHEAIRITAMLPTIIAYRYHQISGTHWPVQADEQQEHAAYYLHALFGHPASEAHTRVLNAYMILAMEHGLNASTFAARVVSSTESDMYSAVGAAMGAMKGPLHGGAPSGVITLLEKIGSKEQAEPVMREMLENGERLMGFGHRIYKTRDPRAEALREVTQALAGEDKWFDLAIHTEQAAIRLLAEYKPGRQLFTNVEFYAAALMRSVHMPIMLFTPTFTAARVVGWTAHILEQSENNRIFRPQSNYLGSLPSE</sequence>
<reference evidence="8" key="2">
    <citation type="submission" date="2020-09" db="EMBL/GenBank/DDBJ databases">
        <authorList>
            <person name="Sun Q."/>
            <person name="Zhou Y."/>
        </authorList>
    </citation>
    <scope>NUCLEOTIDE SEQUENCE</scope>
    <source>
        <strain evidence="8">CGMCC 1.15178</strain>
    </source>
</reference>
<dbReference type="GO" id="GO:0036440">
    <property type="term" value="F:citrate synthase activity"/>
    <property type="evidence" value="ECO:0007669"/>
    <property type="project" value="UniProtKB-EC"/>
</dbReference>
<feature type="active site" evidence="6">
    <location>
        <position position="258"/>
    </location>
</feature>
<dbReference type="GO" id="GO:0006099">
    <property type="term" value="P:tricarboxylic acid cycle"/>
    <property type="evidence" value="ECO:0007669"/>
    <property type="project" value="InterPro"/>
</dbReference>
<evidence type="ECO:0000256" key="2">
    <source>
        <dbReference type="ARBA" id="ARBA00010566"/>
    </source>
</evidence>
<dbReference type="InterPro" id="IPR016142">
    <property type="entry name" value="Citrate_synth-like_lrg_a-sub"/>
</dbReference>
<keyword evidence="3 5" id="KW-0808">Transferase</keyword>
<dbReference type="Gene3D" id="1.10.580.10">
    <property type="entry name" value="Citrate Synthase, domain 1"/>
    <property type="match status" value="1"/>
</dbReference>
<evidence type="ECO:0000256" key="4">
    <source>
        <dbReference type="ARBA" id="ARBA00049288"/>
    </source>
</evidence>
<dbReference type="PRINTS" id="PR00143">
    <property type="entry name" value="CITRTSNTHASE"/>
</dbReference>
<dbReference type="Pfam" id="PF00285">
    <property type="entry name" value="Citrate_synt"/>
    <property type="match status" value="1"/>
</dbReference>
<reference evidence="8" key="1">
    <citation type="journal article" date="2014" name="Int. J. Syst. Evol. Microbiol.">
        <title>Complete genome sequence of Corynebacterium casei LMG S-19264T (=DSM 44701T), isolated from a smear-ripened cheese.</title>
        <authorList>
            <consortium name="US DOE Joint Genome Institute (JGI-PGF)"/>
            <person name="Walter F."/>
            <person name="Albersmeier A."/>
            <person name="Kalinowski J."/>
            <person name="Ruckert C."/>
        </authorList>
    </citation>
    <scope>NUCLEOTIDE SEQUENCE</scope>
    <source>
        <strain evidence="8">CGMCC 1.15178</strain>
    </source>
</reference>
<comment type="similarity">
    <text evidence="2 5 7">Belongs to the citrate synthase family.</text>
</comment>
<evidence type="ECO:0000313" key="8">
    <source>
        <dbReference type="EMBL" id="GGD74856.1"/>
    </source>
</evidence>
<dbReference type="RefSeq" id="WP_188993261.1">
    <property type="nucleotide sequence ID" value="NZ_BMHP01000002.1"/>
</dbReference>
<dbReference type="PROSITE" id="PS00480">
    <property type="entry name" value="CITRATE_SYNTHASE"/>
    <property type="match status" value="1"/>
</dbReference>
<dbReference type="InterPro" id="IPR016143">
    <property type="entry name" value="Citrate_synth-like_sm_a-sub"/>
</dbReference>
<evidence type="ECO:0000256" key="1">
    <source>
        <dbReference type="ARBA" id="ARBA00005163"/>
    </source>
</evidence>
<accession>A0A916Z3V6</accession>
<organism evidence="8 9">
    <name type="scientific">Paenibacillus nasutitermitis</name>
    <dbReference type="NCBI Taxonomy" id="1652958"/>
    <lineage>
        <taxon>Bacteria</taxon>
        <taxon>Bacillati</taxon>
        <taxon>Bacillota</taxon>
        <taxon>Bacilli</taxon>
        <taxon>Bacillales</taxon>
        <taxon>Paenibacillaceae</taxon>
        <taxon>Paenibacillus</taxon>
    </lineage>
</organism>
<gene>
    <name evidence="8" type="primary">citA</name>
    <name evidence="8" type="ORF">GCM10010911_35950</name>
</gene>
<comment type="catalytic activity">
    <reaction evidence="4">
        <text>oxaloacetate + acetyl-CoA + H2O = citrate + CoA + H(+)</text>
        <dbReference type="Rhea" id="RHEA:16845"/>
        <dbReference type="ChEBI" id="CHEBI:15377"/>
        <dbReference type="ChEBI" id="CHEBI:15378"/>
        <dbReference type="ChEBI" id="CHEBI:16452"/>
        <dbReference type="ChEBI" id="CHEBI:16947"/>
        <dbReference type="ChEBI" id="CHEBI:57287"/>
        <dbReference type="ChEBI" id="CHEBI:57288"/>
        <dbReference type="EC" id="2.3.3.16"/>
    </reaction>
</comment>
<dbReference type="SUPFAM" id="SSF48256">
    <property type="entry name" value="Citrate synthase"/>
    <property type="match status" value="1"/>
</dbReference>
<comment type="caution">
    <text evidence="8">The sequence shown here is derived from an EMBL/GenBank/DDBJ whole genome shotgun (WGS) entry which is preliminary data.</text>
</comment>
<dbReference type="InterPro" id="IPR019810">
    <property type="entry name" value="Citrate_synthase_AS"/>
</dbReference>
<dbReference type="InterPro" id="IPR002020">
    <property type="entry name" value="Citrate_synthase"/>
</dbReference>
<evidence type="ECO:0000256" key="5">
    <source>
        <dbReference type="PIRNR" id="PIRNR001369"/>
    </source>
</evidence>
<name>A0A916Z3V6_9BACL</name>
<dbReference type="AlphaFoldDB" id="A0A916Z3V6"/>
<dbReference type="PANTHER" id="PTHR11739">
    <property type="entry name" value="CITRATE SYNTHASE"/>
    <property type="match status" value="1"/>
</dbReference>
<evidence type="ECO:0000256" key="6">
    <source>
        <dbReference type="PIRSR" id="PIRSR001369-1"/>
    </source>
</evidence>
<comment type="pathway">
    <text evidence="1">Carbohydrate metabolism; tricarboxylic acid cycle.</text>
</comment>
<dbReference type="InterPro" id="IPR024176">
    <property type="entry name" value="Citrate_synthase_bac-typ"/>
</dbReference>
<dbReference type="PIRSF" id="PIRSF001369">
    <property type="entry name" value="Citrate_synth"/>
    <property type="match status" value="1"/>
</dbReference>
<dbReference type="EMBL" id="BMHP01000002">
    <property type="protein sequence ID" value="GGD74856.1"/>
    <property type="molecule type" value="Genomic_DNA"/>
</dbReference>
<evidence type="ECO:0000256" key="3">
    <source>
        <dbReference type="ARBA" id="ARBA00022679"/>
    </source>
</evidence>
<dbReference type="Proteomes" id="UP000612456">
    <property type="component" value="Unassembled WGS sequence"/>
</dbReference>
<dbReference type="InterPro" id="IPR036969">
    <property type="entry name" value="Citrate_synthase_sf"/>
</dbReference>
<dbReference type="GO" id="GO:0005829">
    <property type="term" value="C:cytosol"/>
    <property type="evidence" value="ECO:0007669"/>
    <property type="project" value="TreeGrafter"/>
</dbReference>
<dbReference type="Gene3D" id="1.10.230.10">
    <property type="entry name" value="Cytochrome P450-Terp, domain 2"/>
    <property type="match status" value="1"/>
</dbReference>